<reference evidence="3 5" key="1">
    <citation type="journal article" date="2016" name="Genome Announc.">
        <title>Draft Genome Sequences of Five Rapidly Growing Mycobacterium Species, M. thermoresistibile, M. fortuitum subsp. acetamidolyticum, M. canariasense, M. brisbanense, and M. novocastrense.</title>
        <authorList>
            <person name="Katahira K."/>
            <person name="Ogura Y."/>
            <person name="Gotoh Y."/>
            <person name="Hayashi T."/>
        </authorList>
    </citation>
    <scope>NUCLEOTIDE SEQUENCE [LARGE SCALE GENOMIC DNA]</scope>
    <source>
        <strain evidence="3 5">JCM18114</strain>
    </source>
</reference>
<evidence type="ECO:0000313" key="6">
    <source>
        <dbReference type="Proteomes" id="UP001207528"/>
    </source>
</evidence>
<evidence type="ECO:0000313" key="4">
    <source>
        <dbReference type="EMBL" id="MCV7024606.1"/>
    </source>
</evidence>
<feature type="region of interest" description="Disordered" evidence="1">
    <location>
        <begin position="32"/>
        <end position="72"/>
    </location>
</feature>
<evidence type="ECO:0000313" key="5">
    <source>
        <dbReference type="Proteomes" id="UP000069773"/>
    </source>
</evidence>
<dbReference type="EMBL" id="JACKTI010000038">
    <property type="protein sequence ID" value="MCV7024606.1"/>
    <property type="molecule type" value="Genomic_DNA"/>
</dbReference>
<name>A0AAW5SMD5_MYCNV</name>
<feature type="compositionally biased region" description="Pro residues" evidence="1">
    <location>
        <begin position="56"/>
        <end position="66"/>
    </location>
</feature>
<feature type="compositionally biased region" description="Pro residues" evidence="1">
    <location>
        <begin position="34"/>
        <end position="48"/>
    </location>
</feature>
<keyword evidence="5" id="KW-1185">Reference proteome</keyword>
<dbReference type="EMBL" id="BCTA01000069">
    <property type="protein sequence ID" value="GAT11393.1"/>
    <property type="molecule type" value="Genomic_DNA"/>
</dbReference>
<proteinExistence type="predicted"/>
<gene>
    <name evidence="4" type="ORF">H7I77_14825</name>
    <name evidence="3" type="ORF">RMCN_4526</name>
</gene>
<evidence type="ECO:0000313" key="3">
    <source>
        <dbReference type="EMBL" id="GAT11393.1"/>
    </source>
</evidence>
<keyword evidence="2" id="KW-0732">Signal</keyword>
<dbReference type="RefSeq" id="WP_067393890.1">
    <property type="nucleotide sequence ID" value="NZ_BCTA01000069.1"/>
</dbReference>
<reference evidence="4" key="3">
    <citation type="journal article" date="2022" name="BMC Genomics">
        <title>Comparative genome analysis of mycobacteria focusing on tRNA and non-coding RNA.</title>
        <authorList>
            <person name="Behra P.R.K."/>
            <person name="Pettersson B.M.F."/>
            <person name="Ramesh M."/>
            <person name="Das S."/>
            <person name="Dasgupta S."/>
            <person name="Kirsebom L.A."/>
        </authorList>
    </citation>
    <scope>NUCLEOTIDE SEQUENCE</scope>
    <source>
        <strain evidence="4">DSM 44203</strain>
    </source>
</reference>
<dbReference type="Proteomes" id="UP001207528">
    <property type="component" value="Unassembled WGS sequence"/>
</dbReference>
<dbReference type="Proteomes" id="UP000069773">
    <property type="component" value="Unassembled WGS sequence"/>
</dbReference>
<feature type="chain" id="PRO_5043913428" evidence="2">
    <location>
        <begin position="31"/>
        <end position="143"/>
    </location>
</feature>
<accession>A0AAW5SMD5</accession>
<evidence type="ECO:0000256" key="1">
    <source>
        <dbReference type="SAM" id="MobiDB-lite"/>
    </source>
</evidence>
<evidence type="ECO:0000256" key="2">
    <source>
        <dbReference type="SAM" id="SignalP"/>
    </source>
</evidence>
<reference evidence="4" key="2">
    <citation type="submission" date="2020-07" db="EMBL/GenBank/DDBJ databases">
        <authorList>
            <person name="Pettersson B.M.F."/>
            <person name="Behra P.R.K."/>
            <person name="Ramesh M."/>
            <person name="Das S."/>
            <person name="Dasgupta S."/>
            <person name="Kirsebom L.A."/>
        </authorList>
    </citation>
    <scope>NUCLEOTIDE SEQUENCE</scope>
    <source>
        <strain evidence="4">DSM 44203</strain>
    </source>
</reference>
<comment type="caution">
    <text evidence="4">The sequence shown here is derived from an EMBL/GenBank/DDBJ whole genome shotgun (WGS) entry which is preliminary data.</text>
</comment>
<organism evidence="4 6">
    <name type="scientific">Mycolicibacterium novocastrense</name>
    <name type="common">Mycobacterium novocastrense</name>
    <dbReference type="NCBI Taxonomy" id="59813"/>
    <lineage>
        <taxon>Bacteria</taxon>
        <taxon>Bacillati</taxon>
        <taxon>Actinomycetota</taxon>
        <taxon>Actinomycetes</taxon>
        <taxon>Mycobacteriales</taxon>
        <taxon>Mycobacteriaceae</taxon>
        <taxon>Mycolicibacterium</taxon>
    </lineage>
</organism>
<dbReference type="AlphaFoldDB" id="A0AAW5SMD5"/>
<protein>
    <submittedName>
        <fullName evidence="4">Uncharacterized protein</fullName>
    </submittedName>
</protein>
<feature type="signal peptide" evidence="2">
    <location>
        <begin position="1"/>
        <end position="30"/>
    </location>
</feature>
<sequence>MEIKKLAATTAMAGALGLSAFALGSGLAQADPGPKWPNIPGPPNPPGPVVSNWVPGDPPGHNPFGPPGQVKKDPTIGVVPNPFYGVPPGHWDDPARLGIPEFWLPDPELRPDFPDLEPLKVEWNAEANAFGVTLENGVFIAYR</sequence>